<dbReference type="InterPro" id="IPR036291">
    <property type="entry name" value="NAD(P)-bd_dom_sf"/>
</dbReference>
<sequence length="323" mass="32495">MARAGRDGGHGGDVRARACAGAAAVSQASELEAKRREKTMTRIGVIGLGRMGAAIAERFAAQGAQVCGWTRSGRAVPGIESAPDIGALVAQSEGIVLSLLDDAAVGAMLDALLACDLSGRLVADTSTADPHLICARAADFAAKGARIVDAPISGGPDLVRAGACGVFIGGAPEAAAQARELMAMLSGRVFHTGPLGTGLVMKVINNGMLQAYFSGLADLLPVAQAAGLPLETVLTILAGGPAGMPMLKDRLPKILGTDPGVGFPVSGVMKDNALFRAILASYGQPAPTLERFAALAPGAQAADLWEADLAALVRLAYAPPAGG</sequence>
<keyword evidence="2" id="KW-0520">NAD</keyword>
<reference evidence="6" key="1">
    <citation type="journal article" date="2019" name="Int. J. Syst. Evol. Microbiol.">
        <title>The Global Catalogue of Microorganisms (GCM) 10K type strain sequencing project: providing services to taxonomists for standard genome sequencing and annotation.</title>
        <authorList>
            <consortium name="The Broad Institute Genomics Platform"/>
            <consortium name="The Broad Institute Genome Sequencing Center for Infectious Disease"/>
            <person name="Wu L."/>
            <person name="Ma J."/>
        </authorList>
    </citation>
    <scope>NUCLEOTIDE SEQUENCE [LARGE SCALE GENOMIC DNA]</scope>
    <source>
        <strain evidence="6">CCUG 55131</strain>
    </source>
</reference>
<name>A0ABW5A6S6_9RHOB</name>
<evidence type="ECO:0000313" key="6">
    <source>
        <dbReference type="Proteomes" id="UP001597413"/>
    </source>
</evidence>
<accession>A0ABW5A6S6</accession>
<evidence type="ECO:0000256" key="1">
    <source>
        <dbReference type="ARBA" id="ARBA00023002"/>
    </source>
</evidence>
<dbReference type="InterPro" id="IPR029154">
    <property type="entry name" value="HIBADH-like_NADP-bd"/>
</dbReference>
<dbReference type="PIRSF" id="PIRSF000103">
    <property type="entry name" value="HIBADH"/>
    <property type="match status" value="1"/>
</dbReference>
<evidence type="ECO:0000313" key="5">
    <source>
        <dbReference type="EMBL" id="MFD2173798.1"/>
    </source>
</evidence>
<keyword evidence="6" id="KW-1185">Reference proteome</keyword>
<dbReference type="EC" id="1.1.-.-" evidence="5"/>
<dbReference type="InterPro" id="IPR015815">
    <property type="entry name" value="HIBADH-related"/>
</dbReference>
<evidence type="ECO:0000259" key="4">
    <source>
        <dbReference type="Pfam" id="PF14833"/>
    </source>
</evidence>
<dbReference type="InterPro" id="IPR051265">
    <property type="entry name" value="HIBADH-related_NP60_sf"/>
</dbReference>
<dbReference type="SUPFAM" id="SSF48179">
    <property type="entry name" value="6-phosphogluconate dehydrogenase C-terminal domain-like"/>
    <property type="match status" value="1"/>
</dbReference>
<organism evidence="5 6">
    <name type="scientific">Rhodobacter lacus</name>
    <dbReference type="NCBI Taxonomy" id="1641972"/>
    <lineage>
        <taxon>Bacteria</taxon>
        <taxon>Pseudomonadati</taxon>
        <taxon>Pseudomonadota</taxon>
        <taxon>Alphaproteobacteria</taxon>
        <taxon>Rhodobacterales</taxon>
        <taxon>Rhodobacter group</taxon>
        <taxon>Rhodobacter</taxon>
    </lineage>
</organism>
<dbReference type="InterPro" id="IPR006115">
    <property type="entry name" value="6PGDH_NADP-bd"/>
</dbReference>
<dbReference type="Pfam" id="PF03446">
    <property type="entry name" value="NAD_binding_2"/>
    <property type="match status" value="1"/>
</dbReference>
<comment type="caution">
    <text evidence="5">The sequence shown here is derived from an EMBL/GenBank/DDBJ whole genome shotgun (WGS) entry which is preliminary data.</text>
</comment>
<dbReference type="EMBL" id="JBHUIX010000005">
    <property type="protein sequence ID" value="MFD2173798.1"/>
    <property type="molecule type" value="Genomic_DNA"/>
</dbReference>
<dbReference type="Gene3D" id="1.10.1040.10">
    <property type="entry name" value="N-(1-d-carboxylethyl)-l-norvaline Dehydrogenase, domain 2"/>
    <property type="match status" value="1"/>
</dbReference>
<feature type="domain" description="3-hydroxyisobutyrate dehydrogenase-like NAD-binding" evidence="4">
    <location>
        <begin position="196"/>
        <end position="315"/>
    </location>
</feature>
<dbReference type="InterPro" id="IPR008927">
    <property type="entry name" value="6-PGluconate_DH-like_C_sf"/>
</dbReference>
<dbReference type="SUPFAM" id="SSF51735">
    <property type="entry name" value="NAD(P)-binding Rossmann-fold domains"/>
    <property type="match status" value="1"/>
</dbReference>
<gene>
    <name evidence="5" type="ORF">ACFSM0_06835</name>
</gene>
<keyword evidence="1 5" id="KW-0560">Oxidoreductase</keyword>
<feature type="domain" description="6-phosphogluconate dehydrogenase NADP-binding" evidence="3">
    <location>
        <begin position="42"/>
        <end position="193"/>
    </location>
</feature>
<dbReference type="Gene3D" id="3.40.50.720">
    <property type="entry name" value="NAD(P)-binding Rossmann-like Domain"/>
    <property type="match status" value="1"/>
</dbReference>
<dbReference type="InterPro" id="IPR013328">
    <property type="entry name" value="6PGD_dom2"/>
</dbReference>
<dbReference type="PANTHER" id="PTHR43580">
    <property type="entry name" value="OXIDOREDUCTASE GLYR1-RELATED"/>
    <property type="match status" value="1"/>
</dbReference>
<proteinExistence type="predicted"/>
<dbReference type="Proteomes" id="UP001597413">
    <property type="component" value="Unassembled WGS sequence"/>
</dbReference>
<evidence type="ECO:0000259" key="3">
    <source>
        <dbReference type="Pfam" id="PF03446"/>
    </source>
</evidence>
<protein>
    <submittedName>
        <fullName evidence="5">NAD(P)-dependent oxidoreductase</fullName>
        <ecNumber evidence="5">1.1.-.-</ecNumber>
    </submittedName>
</protein>
<dbReference type="GO" id="GO:0016491">
    <property type="term" value="F:oxidoreductase activity"/>
    <property type="evidence" value="ECO:0007669"/>
    <property type="project" value="UniProtKB-KW"/>
</dbReference>
<dbReference type="RefSeq" id="WP_377388933.1">
    <property type="nucleotide sequence ID" value="NZ_JBHUIX010000005.1"/>
</dbReference>
<dbReference type="PANTHER" id="PTHR43580:SF2">
    <property type="entry name" value="CYTOKINE-LIKE NUCLEAR FACTOR N-PAC"/>
    <property type="match status" value="1"/>
</dbReference>
<dbReference type="Pfam" id="PF14833">
    <property type="entry name" value="NAD_binding_11"/>
    <property type="match status" value="1"/>
</dbReference>
<evidence type="ECO:0000256" key="2">
    <source>
        <dbReference type="ARBA" id="ARBA00023027"/>
    </source>
</evidence>